<feature type="chain" id="PRO_5038719687" evidence="2">
    <location>
        <begin position="28"/>
        <end position="245"/>
    </location>
</feature>
<reference evidence="3 4" key="1">
    <citation type="submission" date="2017-11" db="EMBL/GenBank/DDBJ databases">
        <title>Understudied soil microbes with underappreciated capabilities: Untangling the Clostridium saccharolyticum group.</title>
        <authorList>
            <person name="Leschine S."/>
        </authorList>
    </citation>
    <scope>NUCLEOTIDE SEQUENCE [LARGE SCALE GENOMIC DNA]</scope>
    <source>
        <strain evidence="3 4">18A</strain>
    </source>
</reference>
<keyword evidence="1" id="KW-0472">Membrane</keyword>
<keyword evidence="2" id="KW-0732">Signal</keyword>
<comment type="caution">
    <text evidence="3">The sequence shown here is derived from an EMBL/GenBank/DDBJ whole genome shotgun (WGS) entry which is preliminary data.</text>
</comment>
<gene>
    <name evidence="3" type="ORF">H171_0101</name>
</gene>
<evidence type="ECO:0000256" key="2">
    <source>
        <dbReference type="SAM" id="SignalP"/>
    </source>
</evidence>
<evidence type="ECO:0000256" key="1">
    <source>
        <dbReference type="SAM" id="Phobius"/>
    </source>
</evidence>
<name>A0A2M8YZP3_9FIRM</name>
<dbReference type="Proteomes" id="UP000231092">
    <property type="component" value="Unassembled WGS sequence"/>
</dbReference>
<keyword evidence="1" id="KW-1133">Transmembrane helix</keyword>
<dbReference type="OrthoDB" id="2028414at2"/>
<dbReference type="AlphaFoldDB" id="A0A2M8YZP3"/>
<protein>
    <submittedName>
        <fullName evidence="3">Uncharacterized protein</fullName>
    </submittedName>
</protein>
<accession>A0A2M8YZP3</accession>
<feature type="signal peptide" evidence="2">
    <location>
        <begin position="1"/>
        <end position="27"/>
    </location>
</feature>
<dbReference type="EMBL" id="PGET01000001">
    <property type="protein sequence ID" value="PJJ26663.1"/>
    <property type="molecule type" value="Genomic_DNA"/>
</dbReference>
<evidence type="ECO:0000313" key="3">
    <source>
        <dbReference type="EMBL" id="PJJ26663.1"/>
    </source>
</evidence>
<proteinExistence type="predicted"/>
<sequence>MNKIKKLSYISYLCLFVSLAAVQTSYAGDAGKVVSMEDRITPDGQDGIITQTINAKTNESGEVIFPIWKDAAIESIKTISGNLTAEEVTEKTDGDQSYYLAVFAEKEKEVSFQVVLRGEGFYEGEAADLGDTYPGNAKELSFKAKNTTPISIGSYQMKIAVPKGKELLNIVDYSDKKPFTITSEDEYTFGGFDFGKVSPGKESKLAINVFDKKSGSSVFLWIIIILLSAGFMYRNLDLLKKPVNE</sequence>
<feature type="transmembrane region" description="Helical" evidence="1">
    <location>
        <begin position="218"/>
        <end position="236"/>
    </location>
</feature>
<dbReference type="RefSeq" id="WP_100303398.1">
    <property type="nucleotide sequence ID" value="NZ_PGET01000001.1"/>
</dbReference>
<organism evidence="3 4">
    <name type="scientific">[Clostridium] celerecrescens 18A</name>
    <dbReference type="NCBI Taxonomy" id="1286362"/>
    <lineage>
        <taxon>Bacteria</taxon>
        <taxon>Bacillati</taxon>
        <taxon>Bacillota</taxon>
        <taxon>Clostridia</taxon>
        <taxon>Lachnospirales</taxon>
        <taxon>Lachnospiraceae</taxon>
        <taxon>Lacrimispora</taxon>
    </lineage>
</organism>
<evidence type="ECO:0000313" key="4">
    <source>
        <dbReference type="Proteomes" id="UP000231092"/>
    </source>
</evidence>
<keyword evidence="1" id="KW-0812">Transmembrane</keyword>